<evidence type="ECO:0000259" key="10">
    <source>
        <dbReference type="Pfam" id="PF00576"/>
    </source>
</evidence>
<evidence type="ECO:0000313" key="11">
    <source>
        <dbReference type="EMBL" id="MBB6260592.1"/>
    </source>
</evidence>
<evidence type="ECO:0000256" key="6">
    <source>
        <dbReference type="ARBA" id="ARBA00017539"/>
    </source>
</evidence>
<comment type="function">
    <text evidence="2">Catalyzes the hydrolysis of 5-hydroxyisourate (HIU) to 2-oxo-4-hydroxy-4-carboxy-5-ureidoimidazoline (OHCU).</text>
</comment>
<accession>A0A841LVN4</accession>
<evidence type="ECO:0000313" key="12">
    <source>
        <dbReference type="Proteomes" id="UP000555393"/>
    </source>
</evidence>
<dbReference type="SUPFAM" id="SSF49472">
    <property type="entry name" value="Transthyretin (synonym: prealbumin)"/>
    <property type="match status" value="1"/>
</dbReference>
<evidence type="ECO:0000256" key="3">
    <source>
        <dbReference type="ARBA" id="ARBA00009850"/>
    </source>
</evidence>
<keyword evidence="7 9" id="KW-0659">Purine metabolism</keyword>
<dbReference type="PANTHER" id="PTHR10395">
    <property type="entry name" value="URICASE AND TRANSTHYRETIN-RELATED"/>
    <property type="match status" value="1"/>
</dbReference>
<dbReference type="Gene3D" id="2.60.40.180">
    <property type="entry name" value="Transthyretin/hydroxyisourate hydrolase domain"/>
    <property type="match status" value="1"/>
</dbReference>
<evidence type="ECO:0000256" key="9">
    <source>
        <dbReference type="RuleBase" id="RU361270"/>
    </source>
</evidence>
<dbReference type="AlphaFoldDB" id="A0A841LVN4"/>
<evidence type="ECO:0000256" key="5">
    <source>
        <dbReference type="ARBA" id="ARBA00012609"/>
    </source>
</evidence>
<evidence type="ECO:0000256" key="7">
    <source>
        <dbReference type="ARBA" id="ARBA00022631"/>
    </source>
</evidence>
<dbReference type="RefSeq" id="WP_184221111.1">
    <property type="nucleotide sequence ID" value="NZ_JACIIU010000003.1"/>
</dbReference>
<keyword evidence="8 9" id="KW-0378">Hydrolase</keyword>
<dbReference type="EC" id="3.5.2.17" evidence="5 9"/>
<keyword evidence="12" id="KW-1185">Reference proteome</keyword>
<dbReference type="GO" id="GO:0006144">
    <property type="term" value="P:purine nucleobase metabolic process"/>
    <property type="evidence" value="ECO:0007669"/>
    <property type="project" value="UniProtKB-KW"/>
</dbReference>
<evidence type="ECO:0000256" key="2">
    <source>
        <dbReference type="ARBA" id="ARBA00002704"/>
    </source>
</evidence>
<dbReference type="InterPro" id="IPR036817">
    <property type="entry name" value="Transthyretin/HIU_hydrolase_sf"/>
</dbReference>
<proteinExistence type="inferred from homology"/>
<dbReference type="Proteomes" id="UP000555393">
    <property type="component" value="Unassembled WGS sequence"/>
</dbReference>
<dbReference type="PROSITE" id="PS00768">
    <property type="entry name" value="TRANSTHYRETIN_1"/>
    <property type="match status" value="1"/>
</dbReference>
<reference evidence="11 12" key="1">
    <citation type="submission" date="2020-08" db="EMBL/GenBank/DDBJ databases">
        <title>Genomic Encyclopedia of Type Strains, Phase IV (KMG-IV): sequencing the most valuable type-strain genomes for metagenomic binning, comparative biology and taxonomic classification.</title>
        <authorList>
            <person name="Goeker M."/>
        </authorList>
    </citation>
    <scope>NUCLEOTIDE SEQUENCE [LARGE SCALE GENOMIC DNA]</scope>
    <source>
        <strain evidence="11 12">DSM 22336</strain>
    </source>
</reference>
<dbReference type="InterPro" id="IPR014306">
    <property type="entry name" value="Hydroxyisourate_hydrolase"/>
</dbReference>
<dbReference type="EMBL" id="JACIIU010000003">
    <property type="protein sequence ID" value="MBB6260592.1"/>
    <property type="molecule type" value="Genomic_DNA"/>
</dbReference>
<comment type="similarity">
    <text evidence="3 9">Belongs to the transthyretin family. 5-hydroxyisourate hydrolase subfamily.</text>
</comment>
<feature type="domain" description="Transthyretin/hydroxyisourate hydrolase" evidence="10">
    <location>
        <begin position="11"/>
        <end position="122"/>
    </location>
</feature>
<evidence type="ECO:0000256" key="1">
    <source>
        <dbReference type="ARBA" id="ARBA00001043"/>
    </source>
</evidence>
<dbReference type="NCBIfam" id="TIGR02962">
    <property type="entry name" value="hdxy_isourate"/>
    <property type="match status" value="1"/>
</dbReference>
<dbReference type="CDD" id="cd05822">
    <property type="entry name" value="TLP_HIUase"/>
    <property type="match status" value="1"/>
</dbReference>
<evidence type="ECO:0000256" key="8">
    <source>
        <dbReference type="ARBA" id="ARBA00022801"/>
    </source>
</evidence>
<dbReference type="InterPro" id="IPR023416">
    <property type="entry name" value="Transthyretin/HIU_hydrolase_d"/>
</dbReference>
<comment type="catalytic activity">
    <reaction evidence="1 9">
        <text>5-hydroxyisourate + H2O = 5-hydroxy-2-oxo-4-ureido-2,5-dihydro-1H-imidazole-5-carboxylate + H(+)</text>
        <dbReference type="Rhea" id="RHEA:23736"/>
        <dbReference type="ChEBI" id="CHEBI:15377"/>
        <dbReference type="ChEBI" id="CHEBI:15378"/>
        <dbReference type="ChEBI" id="CHEBI:18072"/>
        <dbReference type="ChEBI" id="CHEBI:58639"/>
        <dbReference type="EC" id="3.5.2.17"/>
    </reaction>
</comment>
<comment type="caution">
    <text evidence="11">The sequence shown here is derived from an EMBL/GenBank/DDBJ whole genome shotgun (WGS) entry which is preliminary data.</text>
</comment>
<dbReference type="InterPro" id="IPR023418">
    <property type="entry name" value="Thyroxine_BS"/>
</dbReference>
<dbReference type="GO" id="GO:0033971">
    <property type="term" value="F:hydroxyisourate hydrolase activity"/>
    <property type="evidence" value="ECO:0007669"/>
    <property type="project" value="UniProtKB-EC"/>
</dbReference>
<evidence type="ECO:0000256" key="4">
    <source>
        <dbReference type="ARBA" id="ARBA00011881"/>
    </source>
</evidence>
<dbReference type="Pfam" id="PF00576">
    <property type="entry name" value="Transthyretin"/>
    <property type="match status" value="1"/>
</dbReference>
<dbReference type="FunFam" id="2.60.40.180:FF:000005">
    <property type="entry name" value="5-hydroxyisourate hydrolase"/>
    <property type="match status" value="1"/>
</dbReference>
<comment type="subunit">
    <text evidence="4 9">Homotetramer.</text>
</comment>
<dbReference type="InterPro" id="IPR023419">
    <property type="entry name" value="Transthyretin_CS"/>
</dbReference>
<dbReference type="PROSITE" id="PS00769">
    <property type="entry name" value="TRANSTHYRETIN_2"/>
    <property type="match status" value="1"/>
</dbReference>
<gene>
    <name evidence="11" type="ORF">FHS77_001126</name>
</gene>
<sequence length="123" mass="14002">MSAEQQKAGRLTTHVLDTAKGVPARDLRIELYRLDNDKHQKLKDVRTNDDGRCDEPLLAGETMQTGQYELVFHVGDYFQVKRDNGNFAFLDQVPLRFGISDAAQHYHVPLLVSPFSYSTYRGS</sequence>
<organism evidence="11 12">
    <name type="scientific">Paenochrobactrum gallinarii</name>
    <dbReference type="NCBI Taxonomy" id="643673"/>
    <lineage>
        <taxon>Bacteria</taxon>
        <taxon>Pseudomonadati</taxon>
        <taxon>Pseudomonadota</taxon>
        <taxon>Alphaproteobacteria</taxon>
        <taxon>Hyphomicrobiales</taxon>
        <taxon>Brucellaceae</taxon>
        <taxon>Paenochrobactrum</taxon>
    </lineage>
</organism>
<protein>
    <recommendedName>
        <fullName evidence="6 9">5-hydroxyisourate hydrolase</fullName>
        <shortName evidence="9">HIU hydrolase</shortName>
        <shortName evidence="9">HIUHase</shortName>
        <ecNumber evidence="5 9">3.5.2.17</ecNumber>
    </recommendedName>
</protein>
<dbReference type="PANTHER" id="PTHR10395:SF7">
    <property type="entry name" value="5-HYDROXYISOURATE HYDROLASE"/>
    <property type="match status" value="1"/>
</dbReference>
<name>A0A841LVN4_9HYPH</name>